<dbReference type="EMBL" id="MT701590">
    <property type="protein sequence ID" value="QPB09320.1"/>
    <property type="molecule type" value="Genomic_DNA"/>
</dbReference>
<name>A0A873WD64_9CAUD</name>
<accession>A0A873WD64</accession>
<evidence type="ECO:0000313" key="1">
    <source>
        <dbReference type="EMBL" id="QPB09320.1"/>
    </source>
</evidence>
<reference evidence="1 2" key="1">
    <citation type="submission" date="2020-07" db="EMBL/GenBank/DDBJ databases">
        <title>Complete genome sequence of Klebsiella pneumoniae phage Miami.</title>
        <authorList>
            <person name="Mora D.A."/>
            <person name="Lessor L."/>
            <person name="Gill J."/>
            <person name="Liu M."/>
        </authorList>
    </citation>
    <scope>NUCLEOTIDE SEQUENCE [LARGE SCALE GENOMIC DNA]</scope>
</reference>
<proteinExistence type="predicted"/>
<keyword evidence="2" id="KW-1185">Reference proteome</keyword>
<sequence>MNTLNVYTELDSLFDSRRATLESLLPSNETWEGVYAKQYKERKLDLFERKELGITQSIYEQAYDKRDLSLFTNIKPTQVLSKLLLLVLDSEQLVGKPIALNVVNITINLYPYDLDEDLVNELEKNIKQALVFKNELTFVSKPPTELDAKYFKNFDNVFKYDILIGKDSKTFMESLAKTPIKDTKFFVPDLYVKQPDNGIVCSPEELVESFSLVLAPALTLLCVRHSVYDYME</sequence>
<dbReference type="Proteomes" id="UP000662782">
    <property type="component" value="Segment"/>
</dbReference>
<organism evidence="1 2">
    <name type="scientific">Klebsiella phage Miami</name>
    <dbReference type="NCBI Taxonomy" id="2767581"/>
    <lineage>
        <taxon>Viruses</taxon>
        <taxon>Duplodnaviria</taxon>
        <taxon>Heunggongvirae</taxon>
        <taxon>Uroviricota</taxon>
        <taxon>Caudoviricetes</taxon>
        <taxon>Chimalliviridae</taxon>
        <taxon>Miamivirus</taxon>
        <taxon>Miamivirus miami</taxon>
    </lineage>
</organism>
<gene>
    <name evidence="1" type="ORF">CPT_Miami_225</name>
</gene>
<protein>
    <submittedName>
        <fullName evidence="1">Uncharacterized protein</fullName>
    </submittedName>
</protein>
<evidence type="ECO:0000313" key="2">
    <source>
        <dbReference type="Proteomes" id="UP000662782"/>
    </source>
</evidence>